<dbReference type="EMBL" id="VTPC01000834">
    <property type="protein sequence ID" value="KAF2904159.1"/>
    <property type="molecule type" value="Genomic_DNA"/>
</dbReference>
<name>A0A8K0DHA9_IGNLU</name>
<evidence type="ECO:0000313" key="2">
    <source>
        <dbReference type="Proteomes" id="UP000801492"/>
    </source>
</evidence>
<proteinExistence type="predicted"/>
<dbReference type="Proteomes" id="UP000801492">
    <property type="component" value="Unassembled WGS sequence"/>
</dbReference>
<organism evidence="1 2">
    <name type="scientific">Ignelater luminosus</name>
    <name type="common">Cucubano</name>
    <name type="synonym">Pyrophorus luminosus</name>
    <dbReference type="NCBI Taxonomy" id="2038154"/>
    <lineage>
        <taxon>Eukaryota</taxon>
        <taxon>Metazoa</taxon>
        <taxon>Ecdysozoa</taxon>
        <taxon>Arthropoda</taxon>
        <taxon>Hexapoda</taxon>
        <taxon>Insecta</taxon>
        <taxon>Pterygota</taxon>
        <taxon>Neoptera</taxon>
        <taxon>Endopterygota</taxon>
        <taxon>Coleoptera</taxon>
        <taxon>Polyphaga</taxon>
        <taxon>Elateriformia</taxon>
        <taxon>Elateroidea</taxon>
        <taxon>Elateridae</taxon>
        <taxon>Agrypninae</taxon>
        <taxon>Pyrophorini</taxon>
        <taxon>Ignelater</taxon>
    </lineage>
</organism>
<sequence length="83" mass="9102">FIKQQHNDNASTSENLTASELIDNNVSTSEDLPAAKFINNNASTSEDLTSTAKTPVLLVASKEEAVDREIYATFVKIQYVEIP</sequence>
<evidence type="ECO:0000313" key="1">
    <source>
        <dbReference type="EMBL" id="KAF2904159.1"/>
    </source>
</evidence>
<comment type="caution">
    <text evidence="1">The sequence shown here is derived from an EMBL/GenBank/DDBJ whole genome shotgun (WGS) entry which is preliminary data.</text>
</comment>
<accession>A0A8K0DHA9</accession>
<reference evidence="1" key="1">
    <citation type="submission" date="2019-08" db="EMBL/GenBank/DDBJ databases">
        <title>The genome of the North American firefly Photinus pyralis.</title>
        <authorList>
            <consortium name="Photinus pyralis genome working group"/>
            <person name="Fallon T.R."/>
            <person name="Sander Lower S.E."/>
            <person name="Weng J.-K."/>
        </authorList>
    </citation>
    <scope>NUCLEOTIDE SEQUENCE</scope>
    <source>
        <strain evidence="1">TRF0915ILg1</strain>
        <tissue evidence="1">Whole body</tissue>
    </source>
</reference>
<feature type="non-terminal residue" evidence="1">
    <location>
        <position position="1"/>
    </location>
</feature>
<protein>
    <submittedName>
        <fullName evidence="1">Uncharacterized protein</fullName>
    </submittedName>
</protein>
<dbReference type="AlphaFoldDB" id="A0A8K0DHA9"/>
<gene>
    <name evidence="1" type="ORF">ILUMI_02019</name>
</gene>
<keyword evidence="2" id="KW-1185">Reference proteome</keyword>